<dbReference type="Proteomes" id="UP001432027">
    <property type="component" value="Unassembled WGS sequence"/>
</dbReference>
<evidence type="ECO:0000313" key="1">
    <source>
        <dbReference type="EMBL" id="GMS78639.1"/>
    </source>
</evidence>
<organism evidence="1 2">
    <name type="scientific">Pristionchus entomophagus</name>
    <dbReference type="NCBI Taxonomy" id="358040"/>
    <lineage>
        <taxon>Eukaryota</taxon>
        <taxon>Metazoa</taxon>
        <taxon>Ecdysozoa</taxon>
        <taxon>Nematoda</taxon>
        <taxon>Chromadorea</taxon>
        <taxon>Rhabditida</taxon>
        <taxon>Rhabditina</taxon>
        <taxon>Diplogasteromorpha</taxon>
        <taxon>Diplogasteroidea</taxon>
        <taxon>Neodiplogasteridae</taxon>
        <taxon>Pristionchus</taxon>
    </lineage>
</organism>
<feature type="non-terminal residue" evidence="1">
    <location>
        <position position="63"/>
    </location>
</feature>
<comment type="caution">
    <text evidence="1">The sequence shown here is derived from an EMBL/GenBank/DDBJ whole genome shotgun (WGS) entry which is preliminary data.</text>
</comment>
<dbReference type="AlphaFoldDB" id="A0AAV5SF23"/>
<gene>
    <name evidence="1" type="ORF">PENTCL1PPCAC_814</name>
</gene>
<evidence type="ECO:0000313" key="2">
    <source>
        <dbReference type="Proteomes" id="UP001432027"/>
    </source>
</evidence>
<protein>
    <submittedName>
        <fullName evidence="1">Uncharacterized protein</fullName>
    </submittedName>
</protein>
<keyword evidence="2" id="KW-1185">Reference proteome</keyword>
<name>A0AAV5SF23_9BILA</name>
<reference evidence="1" key="1">
    <citation type="submission" date="2023-10" db="EMBL/GenBank/DDBJ databases">
        <title>Genome assembly of Pristionchus species.</title>
        <authorList>
            <person name="Yoshida K."/>
            <person name="Sommer R.J."/>
        </authorList>
    </citation>
    <scope>NUCLEOTIDE SEQUENCE</scope>
    <source>
        <strain evidence="1">RS0144</strain>
    </source>
</reference>
<sequence>IVIEEKRTQNVEFNTWISLIQQVKPCSFNYTLQLKKDSIESLMKLADNMKEIKIYLENSSKPE</sequence>
<proteinExistence type="predicted"/>
<accession>A0AAV5SF23</accession>
<feature type="non-terminal residue" evidence="1">
    <location>
        <position position="1"/>
    </location>
</feature>
<dbReference type="EMBL" id="BTSX01000001">
    <property type="protein sequence ID" value="GMS78639.1"/>
    <property type="molecule type" value="Genomic_DNA"/>
</dbReference>